<reference evidence="2" key="1">
    <citation type="submission" date="2021-01" db="EMBL/GenBank/DDBJ databases">
        <authorList>
            <consortium name="Genoscope - CEA"/>
            <person name="William W."/>
        </authorList>
    </citation>
    <scope>NUCLEOTIDE SEQUENCE</scope>
</reference>
<evidence type="ECO:0000313" key="3">
    <source>
        <dbReference type="Proteomes" id="UP000692954"/>
    </source>
</evidence>
<dbReference type="GO" id="GO:0033014">
    <property type="term" value="P:tetrapyrrole biosynthetic process"/>
    <property type="evidence" value="ECO:0007669"/>
    <property type="project" value="InterPro"/>
</dbReference>
<keyword evidence="3" id="KW-1185">Reference proteome</keyword>
<organism evidence="2 3">
    <name type="scientific">Paramecium sonneborni</name>
    <dbReference type="NCBI Taxonomy" id="65129"/>
    <lineage>
        <taxon>Eukaryota</taxon>
        <taxon>Sar</taxon>
        <taxon>Alveolata</taxon>
        <taxon>Ciliophora</taxon>
        <taxon>Intramacronucleata</taxon>
        <taxon>Oligohymenophorea</taxon>
        <taxon>Peniculida</taxon>
        <taxon>Parameciidae</taxon>
        <taxon>Paramecium</taxon>
    </lineage>
</organism>
<evidence type="ECO:0000259" key="1">
    <source>
        <dbReference type="Pfam" id="PF02602"/>
    </source>
</evidence>
<dbReference type="EMBL" id="CAJJDN010000039">
    <property type="protein sequence ID" value="CAD8079460.1"/>
    <property type="molecule type" value="Genomic_DNA"/>
</dbReference>
<gene>
    <name evidence="2" type="ORF">PSON_ATCC_30995.1.T0390124</name>
</gene>
<comment type="caution">
    <text evidence="2">The sequence shown here is derived from an EMBL/GenBank/DDBJ whole genome shotgun (WGS) entry which is preliminary data.</text>
</comment>
<name>A0A8S1MFP7_9CILI</name>
<dbReference type="GO" id="GO:0004852">
    <property type="term" value="F:uroporphyrinogen-III synthase activity"/>
    <property type="evidence" value="ECO:0007669"/>
    <property type="project" value="InterPro"/>
</dbReference>
<dbReference type="Pfam" id="PF02602">
    <property type="entry name" value="HEM4"/>
    <property type="match status" value="1"/>
</dbReference>
<accession>A0A8S1MFP7</accession>
<dbReference type="AlphaFoldDB" id="A0A8S1MFP7"/>
<evidence type="ECO:0000313" key="2">
    <source>
        <dbReference type="EMBL" id="CAD8079460.1"/>
    </source>
</evidence>
<proteinExistence type="predicted"/>
<dbReference type="InterPro" id="IPR003754">
    <property type="entry name" value="4pyrrol_synth_uPrphyn_synth"/>
</dbReference>
<protein>
    <recommendedName>
        <fullName evidence="1">Tetrapyrrole biosynthesis uroporphyrinogen III synthase domain-containing protein</fullName>
    </recommendedName>
</protein>
<sequence>MFNKKLLVIKTENYSQQQLDQLAQKGIQSSHLSLLQFVYKQFEIDQAINYDYILFHSVNGVQSYIQSLTKCQTKNYLVVGNKTKEKIEKELGFNSIQVFNNQNELTTYLLSLNQKLNLLYIIGNLSEIGIELQKKHQMTIIEGYQTQSNNEKDKQNYDFREFDFIVYYSNSNYNQFKDMQKELKDNVLHIFIGQKCSQGHNEKNFKILNTPTFDCLLECL</sequence>
<dbReference type="OrthoDB" id="301777at2759"/>
<feature type="domain" description="Tetrapyrrole biosynthesis uroporphyrinogen III synthase" evidence="1">
    <location>
        <begin position="21"/>
        <end position="210"/>
    </location>
</feature>
<dbReference type="Proteomes" id="UP000692954">
    <property type="component" value="Unassembled WGS sequence"/>
</dbReference>